<dbReference type="Proteomes" id="UP000265618">
    <property type="component" value="Unassembled WGS sequence"/>
</dbReference>
<comment type="caution">
    <text evidence="1">The sequence shown here is derived from an EMBL/GenBank/DDBJ whole genome shotgun (WGS) entry which is preliminary data.</text>
</comment>
<organism evidence="1 2">
    <name type="scientific">Kipferlia bialata</name>
    <dbReference type="NCBI Taxonomy" id="797122"/>
    <lineage>
        <taxon>Eukaryota</taxon>
        <taxon>Metamonada</taxon>
        <taxon>Carpediemonas-like organisms</taxon>
        <taxon>Kipferlia</taxon>
    </lineage>
</organism>
<evidence type="ECO:0000313" key="1">
    <source>
        <dbReference type="EMBL" id="GIQ92687.1"/>
    </source>
</evidence>
<accession>A0A9K3DCN1</accession>
<evidence type="ECO:0000313" key="2">
    <source>
        <dbReference type="Proteomes" id="UP000265618"/>
    </source>
</evidence>
<gene>
    <name evidence="1" type="ORF">KIPB_016599</name>
</gene>
<dbReference type="AlphaFoldDB" id="A0A9K3DCN1"/>
<keyword evidence="2" id="KW-1185">Reference proteome</keyword>
<name>A0A9K3DCN1_9EUKA</name>
<dbReference type="EMBL" id="BDIP01010273">
    <property type="protein sequence ID" value="GIQ92687.1"/>
    <property type="molecule type" value="Genomic_DNA"/>
</dbReference>
<protein>
    <submittedName>
        <fullName evidence="1">Uncharacterized protein</fullName>
    </submittedName>
</protein>
<feature type="non-terminal residue" evidence="1">
    <location>
        <position position="58"/>
    </location>
</feature>
<proteinExistence type="predicted"/>
<reference evidence="1 2" key="1">
    <citation type="journal article" date="2018" name="PLoS ONE">
        <title>The draft genome of Kipferlia bialata reveals reductive genome evolution in fornicate parasites.</title>
        <authorList>
            <person name="Tanifuji G."/>
            <person name="Takabayashi S."/>
            <person name="Kume K."/>
            <person name="Takagi M."/>
            <person name="Nakayama T."/>
            <person name="Kamikawa R."/>
            <person name="Inagaki Y."/>
            <person name="Hashimoto T."/>
        </authorList>
    </citation>
    <scope>NUCLEOTIDE SEQUENCE [LARGE SCALE GENOMIC DNA]</scope>
    <source>
        <strain evidence="1">NY0173</strain>
    </source>
</reference>
<feature type="non-terminal residue" evidence="1">
    <location>
        <position position="1"/>
    </location>
</feature>
<sequence>DEESRVLVLPLGSLVLCVLMDNDTYSRALTIGSGLTSYITMFANALVSLYGHPDVLAE</sequence>